<dbReference type="Proteomes" id="UP001162992">
    <property type="component" value="Chromosome 6"/>
</dbReference>
<protein>
    <submittedName>
        <fullName evidence="1">Uncharacterized protein</fullName>
    </submittedName>
</protein>
<gene>
    <name evidence="1" type="ORF">O6H91_06G062000</name>
</gene>
<accession>A0ACC2DED0</accession>
<sequence>METFGESKLDAHSDLGSSNERFDASQYAFFGRDVTQEVELGGLDEDDDVGELDVAEEVGEDTFSGIGEAEETRSFEAGSIGNEIDDLASSFMKVNTMAGDPGNFRGHLNAELSPDAGDVPFNSVSLNWPERHVDENQYDLGGRTSGQRQKQHMLPRADVEGLFRPAPPYQQQQRWAPEPNQLNLLGTYPIDKPQTWHGQPDFSTVHASGPYITPSQYRPSFSGPQHQYSGVLPSLMQYGGPPNFVSQGLPIPPQLQSGKWMAQSNLAHGGLVSGSVSGMMRHPMHQRSPLMPPQVLLQYQRPQSFPSSVAPPYAQGHHQQVFGSKPLSPQGMRKPAETGVAGDFKEQRHDRGRPTPRYQQPSVESNNYTGRRSNDGLPQMKSKYMTVEEVENIVRIQWAATHSSDPYIDDYYHQAVQAKLSGATPHGRRHFAPSHLRDLPSHTRAAAEPHAFLQVDALGRIPFSSIRRPRPLLEMDTSSGMSGEMGTASSDKSLDIVASQRRLEQEPMLAARIAIEDGLCLLLDVDDIDRLLSLPQASDSGTQLQRRRQILLEGLAASLHLADPLASNVISNGEAGSGCFGLAGKDDLIFLRLVSLPKGRKLVARYLRLIVPGSELSRIVAMAVFRHLRFLFGGPQIDPSATVSSKNLANAVACSVLSMDLPSLSACIAAVVLAPESPPLRPIGNAGGDGATVILQAVLERATSLLKDKNSQYPRQNRAIWQASFDAFFVLLSKYCTNKYESILHSLMMASPGNAAAVNASAASAMAREMPIELLRASIPHTNEQQKKQLLDFAQRSIAVGGTSSYTDSRTNVGVVRS</sequence>
<reference evidence="2" key="1">
    <citation type="journal article" date="2024" name="Proc. Natl. Acad. Sci. U.S.A.">
        <title>Extraordinary preservation of gene collinearity over three hundred million years revealed in homosporous lycophytes.</title>
        <authorList>
            <person name="Li C."/>
            <person name="Wickell D."/>
            <person name="Kuo L.Y."/>
            <person name="Chen X."/>
            <person name="Nie B."/>
            <person name="Liao X."/>
            <person name="Peng D."/>
            <person name="Ji J."/>
            <person name="Jenkins J."/>
            <person name="Williams M."/>
            <person name="Shu S."/>
            <person name="Plott C."/>
            <person name="Barry K."/>
            <person name="Rajasekar S."/>
            <person name="Grimwood J."/>
            <person name="Han X."/>
            <person name="Sun S."/>
            <person name="Hou Z."/>
            <person name="He W."/>
            <person name="Dai G."/>
            <person name="Sun C."/>
            <person name="Schmutz J."/>
            <person name="Leebens-Mack J.H."/>
            <person name="Li F.W."/>
            <person name="Wang L."/>
        </authorList>
    </citation>
    <scope>NUCLEOTIDE SEQUENCE [LARGE SCALE GENOMIC DNA]</scope>
    <source>
        <strain evidence="2">cv. PW_Plant_1</strain>
    </source>
</reference>
<name>A0ACC2DED0_DIPCM</name>
<evidence type="ECO:0000313" key="2">
    <source>
        <dbReference type="Proteomes" id="UP001162992"/>
    </source>
</evidence>
<proteinExistence type="predicted"/>
<dbReference type="EMBL" id="CM055097">
    <property type="protein sequence ID" value="KAJ7552616.1"/>
    <property type="molecule type" value="Genomic_DNA"/>
</dbReference>
<organism evidence="1 2">
    <name type="scientific">Diphasiastrum complanatum</name>
    <name type="common">Issler's clubmoss</name>
    <name type="synonym">Lycopodium complanatum</name>
    <dbReference type="NCBI Taxonomy" id="34168"/>
    <lineage>
        <taxon>Eukaryota</taxon>
        <taxon>Viridiplantae</taxon>
        <taxon>Streptophyta</taxon>
        <taxon>Embryophyta</taxon>
        <taxon>Tracheophyta</taxon>
        <taxon>Lycopodiopsida</taxon>
        <taxon>Lycopodiales</taxon>
        <taxon>Lycopodiaceae</taxon>
        <taxon>Lycopodioideae</taxon>
        <taxon>Diphasiastrum</taxon>
    </lineage>
</organism>
<evidence type="ECO:0000313" key="1">
    <source>
        <dbReference type="EMBL" id="KAJ7552616.1"/>
    </source>
</evidence>
<comment type="caution">
    <text evidence="1">The sequence shown here is derived from an EMBL/GenBank/DDBJ whole genome shotgun (WGS) entry which is preliminary data.</text>
</comment>
<keyword evidence="2" id="KW-1185">Reference proteome</keyword>